<dbReference type="GO" id="GO:0000289">
    <property type="term" value="P:nuclear-transcribed mRNA poly(A) tail shortening"/>
    <property type="evidence" value="ECO:0007669"/>
    <property type="project" value="InterPro"/>
</dbReference>
<organism evidence="8">
    <name type="scientific">Guillardia theta (strain CCMP2712)</name>
    <name type="common">Cryptophyte</name>
    <dbReference type="NCBI Taxonomy" id="905079"/>
    <lineage>
        <taxon>Eukaryota</taxon>
        <taxon>Cryptophyceae</taxon>
        <taxon>Pyrenomonadales</taxon>
        <taxon>Geminigeraceae</taxon>
        <taxon>Guillardia</taxon>
    </lineage>
</organism>
<reference evidence="9" key="3">
    <citation type="submission" date="2015-06" db="UniProtKB">
        <authorList>
            <consortium name="EnsemblProtists"/>
        </authorList>
    </citation>
    <scope>IDENTIFICATION</scope>
</reference>
<accession>L1JDB0</accession>
<proteinExistence type="predicted"/>
<feature type="domain" description="Pan3 C-terminal knob" evidence="7">
    <location>
        <begin position="397"/>
        <end position="532"/>
    </location>
</feature>
<keyword evidence="4" id="KW-0547">Nucleotide-binding</keyword>
<evidence type="ECO:0000256" key="5">
    <source>
        <dbReference type="ARBA" id="ARBA00022840"/>
    </source>
</evidence>
<dbReference type="GO" id="GO:0000932">
    <property type="term" value="C:P-body"/>
    <property type="evidence" value="ECO:0007669"/>
    <property type="project" value="TreeGrafter"/>
</dbReference>
<dbReference type="OrthoDB" id="204958at2759"/>
<sequence length="600" mass="66089">MGVHTNTAGFGMKNLNQVANNSHGYQMASASHRPAGRGISNSNALANFTASIANALPNAGPGFTPNQISNADLFSPAALSFLLQQQQAAATLEQQMIERASSTNFAGDGLGRPGGRVRRQTQRTMADFFVPEQLRSDLATRSAQTALMLGPNDPRASFTPHVVRGIGPNNLSEEYHTLFPLDGNVEEPEISVALGCTSRVYKAIRSLDAATCALRKLDGVKIYVDHKIVMKNWQDMIHPSLVRLKNIFITNEWDHQNNSLTFVHDFIFGAMTLQERHMRPIGAGEIGDISEELIWSYIAQLSSALRFVHSRGKAIRCLDASKVLVTPQHRVYINCCGILDVIGDKKQHITELQAHNLSTSVDYISAHYPADLKDFIVYLITQPAGPGQVPTSIFSACARISGRLLEQVDFTYQHIDTCYTELTKEIQNGRLFRLLVKLNMIIERPQPGTPAAASWSETGDRYLLKLFMDYVFHQRDDGGNPVVDWGAVVQRLNKLDVGVSEKILLMSPDENTILVVSYADLKGCVERSFHELLISGNYVQGGARNAYAFPAMEYSANNAINMGMASGIEPQWSPPIHGRSPVMSMTQAAYQQAIPAFTPI</sequence>
<dbReference type="EMBL" id="JH992994">
    <property type="protein sequence ID" value="EKX46528.1"/>
    <property type="molecule type" value="Genomic_DNA"/>
</dbReference>
<dbReference type="KEGG" id="gtt:GUITHDRAFT_162975"/>
<keyword evidence="10" id="KW-1185">Reference proteome</keyword>
<dbReference type="GO" id="GO:0031251">
    <property type="term" value="C:PAN complex"/>
    <property type="evidence" value="ECO:0007669"/>
    <property type="project" value="InterPro"/>
</dbReference>
<dbReference type="GO" id="GO:0008143">
    <property type="term" value="F:poly(A) binding"/>
    <property type="evidence" value="ECO:0007669"/>
    <property type="project" value="TreeGrafter"/>
</dbReference>
<dbReference type="EnsemblProtists" id="EKX46528">
    <property type="protein sequence ID" value="EKX46528"/>
    <property type="gene ID" value="GUITHDRAFT_162975"/>
</dbReference>
<dbReference type="Proteomes" id="UP000011087">
    <property type="component" value="Unassembled WGS sequence"/>
</dbReference>
<evidence type="ECO:0000259" key="7">
    <source>
        <dbReference type="Pfam" id="PF18101"/>
    </source>
</evidence>
<dbReference type="GO" id="GO:0006397">
    <property type="term" value="P:mRNA processing"/>
    <property type="evidence" value="ECO:0007669"/>
    <property type="project" value="UniProtKB-KW"/>
</dbReference>
<dbReference type="Gene3D" id="1.10.510.10">
    <property type="entry name" value="Transferase(Phosphotransferase) domain 1"/>
    <property type="match status" value="1"/>
</dbReference>
<evidence type="ECO:0000256" key="4">
    <source>
        <dbReference type="ARBA" id="ARBA00022741"/>
    </source>
</evidence>
<evidence type="ECO:0000256" key="3">
    <source>
        <dbReference type="ARBA" id="ARBA00022664"/>
    </source>
</evidence>
<dbReference type="OMA" id="YVFHSVD"/>
<reference evidence="10" key="2">
    <citation type="submission" date="2012-11" db="EMBL/GenBank/DDBJ databases">
        <authorList>
            <person name="Kuo A."/>
            <person name="Curtis B.A."/>
            <person name="Tanifuji G."/>
            <person name="Burki F."/>
            <person name="Gruber A."/>
            <person name="Irimia M."/>
            <person name="Maruyama S."/>
            <person name="Arias M.C."/>
            <person name="Ball S.G."/>
            <person name="Gile G.H."/>
            <person name="Hirakawa Y."/>
            <person name="Hopkins J.F."/>
            <person name="Rensing S.A."/>
            <person name="Schmutz J."/>
            <person name="Symeonidi A."/>
            <person name="Elias M."/>
            <person name="Eveleigh R.J."/>
            <person name="Herman E.K."/>
            <person name="Klute M.J."/>
            <person name="Nakayama T."/>
            <person name="Obornik M."/>
            <person name="Reyes-Prieto A."/>
            <person name="Armbrust E.V."/>
            <person name="Aves S.J."/>
            <person name="Beiko R.G."/>
            <person name="Coutinho P."/>
            <person name="Dacks J.B."/>
            <person name="Durnford D.G."/>
            <person name="Fast N.M."/>
            <person name="Green B.R."/>
            <person name="Grisdale C."/>
            <person name="Hempe F."/>
            <person name="Henrissat B."/>
            <person name="Hoppner M.P."/>
            <person name="Ishida K.-I."/>
            <person name="Kim E."/>
            <person name="Koreny L."/>
            <person name="Kroth P.G."/>
            <person name="Liu Y."/>
            <person name="Malik S.-B."/>
            <person name="Maier U.G."/>
            <person name="McRose D."/>
            <person name="Mock T."/>
            <person name="Neilson J.A."/>
            <person name="Onodera N.T."/>
            <person name="Poole A.M."/>
            <person name="Pritham E.J."/>
            <person name="Richards T.A."/>
            <person name="Rocap G."/>
            <person name="Roy S.W."/>
            <person name="Sarai C."/>
            <person name="Schaack S."/>
            <person name="Shirato S."/>
            <person name="Slamovits C.H."/>
            <person name="Spencer D.F."/>
            <person name="Suzuki S."/>
            <person name="Worden A.Z."/>
            <person name="Zauner S."/>
            <person name="Barry K."/>
            <person name="Bell C."/>
            <person name="Bharti A.K."/>
            <person name="Crow J.A."/>
            <person name="Grimwood J."/>
            <person name="Kramer R."/>
            <person name="Lindquist E."/>
            <person name="Lucas S."/>
            <person name="Salamov A."/>
            <person name="McFadden G.I."/>
            <person name="Lane C.E."/>
            <person name="Keeling P.J."/>
            <person name="Gray M.W."/>
            <person name="Grigoriev I.V."/>
            <person name="Archibald J.M."/>
        </authorList>
    </citation>
    <scope>NUCLEOTIDE SEQUENCE</scope>
    <source>
        <strain evidence="10">CCMP2712</strain>
    </source>
</reference>
<dbReference type="AlphaFoldDB" id="L1JDB0"/>
<keyword evidence="2" id="KW-0963">Cytoplasm</keyword>
<evidence type="ECO:0000313" key="8">
    <source>
        <dbReference type="EMBL" id="EKX46528.1"/>
    </source>
</evidence>
<dbReference type="GeneID" id="17303064"/>
<dbReference type="Pfam" id="PF18101">
    <property type="entry name" value="Pan3_CK"/>
    <property type="match status" value="1"/>
</dbReference>
<keyword evidence="5" id="KW-0067">ATP-binding</keyword>
<evidence type="ECO:0000256" key="2">
    <source>
        <dbReference type="ARBA" id="ARBA00022490"/>
    </source>
</evidence>
<dbReference type="InterPro" id="IPR030844">
    <property type="entry name" value="PAN3"/>
</dbReference>
<dbReference type="STRING" id="905079.L1JDB0"/>
<dbReference type="PaxDb" id="55529-EKX46528"/>
<dbReference type="GO" id="GO:0005524">
    <property type="term" value="F:ATP binding"/>
    <property type="evidence" value="ECO:0007669"/>
    <property type="project" value="UniProtKB-KW"/>
</dbReference>
<dbReference type="InterPro" id="IPR041332">
    <property type="entry name" value="Pan3_CK"/>
</dbReference>
<dbReference type="SUPFAM" id="SSF56112">
    <property type="entry name" value="Protein kinase-like (PK-like)"/>
    <property type="match status" value="1"/>
</dbReference>
<evidence type="ECO:0000256" key="6">
    <source>
        <dbReference type="ARBA" id="ARBA00023054"/>
    </source>
</evidence>
<dbReference type="InterPro" id="IPR011009">
    <property type="entry name" value="Kinase-like_dom_sf"/>
</dbReference>
<dbReference type="PANTHER" id="PTHR12272:SF11">
    <property type="entry name" value="PAN2-PAN3 DEADENYLATION COMPLEX SUBUNIT PAN3"/>
    <property type="match status" value="1"/>
</dbReference>
<dbReference type="HOGENOM" id="CLU_455254_0_0_1"/>
<evidence type="ECO:0000256" key="1">
    <source>
        <dbReference type="ARBA" id="ARBA00004496"/>
    </source>
</evidence>
<reference evidence="8 10" key="1">
    <citation type="journal article" date="2012" name="Nature">
        <title>Algal genomes reveal evolutionary mosaicism and the fate of nucleomorphs.</title>
        <authorList>
            <consortium name="DOE Joint Genome Institute"/>
            <person name="Curtis B.A."/>
            <person name="Tanifuji G."/>
            <person name="Burki F."/>
            <person name="Gruber A."/>
            <person name="Irimia M."/>
            <person name="Maruyama S."/>
            <person name="Arias M.C."/>
            <person name="Ball S.G."/>
            <person name="Gile G.H."/>
            <person name="Hirakawa Y."/>
            <person name="Hopkins J.F."/>
            <person name="Kuo A."/>
            <person name="Rensing S.A."/>
            <person name="Schmutz J."/>
            <person name="Symeonidi A."/>
            <person name="Elias M."/>
            <person name="Eveleigh R.J."/>
            <person name="Herman E.K."/>
            <person name="Klute M.J."/>
            <person name="Nakayama T."/>
            <person name="Obornik M."/>
            <person name="Reyes-Prieto A."/>
            <person name="Armbrust E.V."/>
            <person name="Aves S.J."/>
            <person name="Beiko R.G."/>
            <person name="Coutinho P."/>
            <person name="Dacks J.B."/>
            <person name="Durnford D.G."/>
            <person name="Fast N.M."/>
            <person name="Green B.R."/>
            <person name="Grisdale C.J."/>
            <person name="Hempel F."/>
            <person name="Henrissat B."/>
            <person name="Hoppner M.P."/>
            <person name="Ishida K."/>
            <person name="Kim E."/>
            <person name="Koreny L."/>
            <person name="Kroth P.G."/>
            <person name="Liu Y."/>
            <person name="Malik S.B."/>
            <person name="Maier U.G."/>
            <person name="McRose D."/>
            <person name="Mock T."/>
            <person name="Neilson J.A."/>
            <person name="Onodera N.T."/>
            <person name="Poole A.M."/>
            <person name="Pritham E.J."/>
            <person name="Richards T.A."/>
            <person name="Rocap G."/>
            <person name="Roy S.W."/>
            <person name="Sarai C."/>
            <person name="Schaack S."/>
            <person name="Shirato S."/>
            <person name="Slamovits C.H."/>
            <person name="Spencer D.F."/>
            <person name="Suzuki S."/>
            <person name="Worden A.Z."/>
            <person name="Zauner S."/>
            <person name="Barry K."/>
            <person name="Bell C."/>
            <person name="Bharti A.K."/>
            <person name="Crow J.A."/>
            <person name="Grimwood J."/>
            <person name="Kramer R."/>
            <person name="Lindquist E."/>
            <person name="Lucas S."/>
            <person name="Salamov A."/>
            <person name="McFadden G.I."/>
            <person name="Lane C.E."/>
            <person name="Keeling P.J."/>
            <person name="Gray M.W."/>
            <person name="Grigoriev I.V."/>
            <person name="Archibald J.M."/>
        </authorList>
    </citation>
    <scope>NUCLEOTIDE SEQUENCE</scope>
    <source>
        <strain evidence="8 10">CCMP2712</strain>
    </source>
</reference>
<protein>
    <recommendedName>
        <fullName evidence="7">Pan3 C-terminal knob domain-containing protein</fullName>
    </recommendedName>
</protein>
<evidence type="ECO:0000313" key="10">
    <source>
        <dbReference type="Proteomes" id="UP000011087"/>
    </source>
</evidence>
<dbReference type="RefSeq" id="XP_005833508.1">
    <property type="nucleotide sequence ID" value="XM_005833451.1"/>
</dbReference>
<evidence type="ECO:0000313" key="9">
    <source>
        <dbReference type="EnsemblProtists" id="EKX46528"/>
    </source>
</evidence>
<keyword evidence="6" id="KW-0175">Coiled coil</keyword>
<dbReference type="PANTHER" id="PTHR12272">
    <property type="entry name" value="DEADENYLATION COMPLEX SUBUNIT PAN3"/>
    <property type="match status" value="1"/>
</dbReference>
<dbReference type="eggNOG" id="KOG3741">
    <property type="taxonomic scope" value="Eukaryota"/>
</dbReference>
<gene>
    <name evidence="8" type="ORF">GUITHDRAFT_162975</name>
</gene>
<dbReference type="Gene3D" id="1.10.287.3700">
    <property type="match status" value="1"/>
</dbReference>
<comment type="subcellular location">
    <subcellularLocation>
        <location evidence="1">Cytoplasm</location>
    </subcellularLocation>
</comment>
<dbReference type="Gene3D" id="1.20.5.5160">
    <property type="match status" value="1"/>
</dbReference>
<name>L1JDB0_GUITC</name>
<keyword evidence="3" id="KW-0507">mRNA processing</keyword>